<evidence type="ECO:0000313" key="1">
    <source>
        <dbReference type="EMBL" id="TGD82626.1"/>
    </source>
</evidence>
<keyword evidence="2" id="KW-1185">Reference proteome</keyword>
<dbReference type="OrthoDB" id="1448031at2"/>
<dbReference type="AlphaFoldDB" id="A0A4Z0MTL0"/>
<protein>
    <submittedName>
        <fullName evidence="1">Uncharacterized protein</fullName>
    </submittedName>
</protein>
<evidence type="ECO:0000313" key="2">
    <source>
        <dbReference type="Proteomes" id="UP000298284"/>
    </source>
</evidence>
<dbReference type="RefSeq" id="WP_135528786.1">
    <property type="nucleotide sequence ID" value="NZ_SRKZ01000001.1"/>
</dbReference>
<proteinExistence type="predicted"/>
<gene>
    <name evidence="1" type="ORF">EU557_02245</name>
</gene>
<name>A0A4Z0MTL0_9BACT</name>
<reference evidence="1 2" key="1">
    <citation type="submission" date="2019-04" db="EMBL/GenBank/DDBJ databases">
        <authorList>
            <person name="Feng G."/>
            <person name="Zhang J."/>
            <person name="Zhu H."/>
        </authorList>
    </citation>
    <scope>NUCLEOTIDE SEQUENCE [LARGE SCALE GENOMIC DNA]</scope>
    <source>
        <strain evidence="1 2">JCM 19491</strain>
    </source>
</reference>
<dbReference type="Proteomes" id="UP000298284">
    <property type="component" value="Unassembled WGS sequence"/>
</dbReference>
<organism evidence="1 2">
    <name type="scientific">Hymenobacter wooponensis</name>
    <dbReference type="NCBI Taxonomy" id="1525360"/>
    <lineage>
        <taxon>Bacteria</taxon>
        <taxon>Pseudomonadati</taxon>
        <taxon>Bacteroidota</taxon>
        <taxon>Cytophagia</taxon>
        <taxon>Cytophagales</taxon>
        <taxon>Hymenobacteraceae</taxon>
        <taxon>Hymenobacter</taxon>
    </lineage>
</organism>
<sequence length="124" mass="13726">MNTTLPTTSLEKEYGCTDSRRQLSISLDQTYTIIRNQADFDKLVTGSCHPQIDFTKFDLVIGNKGSASGGSSIAYTYARECETGQLKLQVKFTRGMTNDAPILTYHALVPKLAPQETVQVDVEM</sequence>
<comment type="caution">
    <text evidence="1">The sequence shown here is derived from an EMBL/GenBank/DDBJ whole genome shotgun (WGS) entry which is preliminary data.</text>
</comment>
<accession>A0A4Z0MTL0</accession>
<dbReference type="EMBL" id="SRKZ01000001">
    <property type="protein sequence ID" value="TGD82626.1"/>
    <property type="molecule type" value="Genomic_DNA"/>
</dbReference>